<dbReference type="GO" id="GO:0016757">
    <property type="term" value="F:glycosyltransferase activity"/>
    <property type="evidence" value="ECO:0007669"/>
    <property type="project" value="UniProtKB-KW"/>
</dbReference>
<proteinExistence type="predicted"/>
<keyword evidence="6" id="KW-0808">Transferase</keyword>
<sequence length="297" mass="33864">MIMERSDVYTSIDKFKGLIKLMRPKQWIKNVFVLAALIFSKKMLDVLSLKETLFAFILFCGISSSVYIINDIADLEKDRKHPKKRLRPLPSGLVKKRHAAILFFILVLTSSALSFMLNVNFGIIVLSYFIINIAYTFYLKNIIIIDVMVIAIGFVLRVIAGAVAIGVTSSPWLLLCTLLLSLFLAITKRKNEVILLDNNAKSHRNVLDEYSVKLLDNMLSIVTSSTIIAYSLYTFYAEKGYYMMITILFVIYGIFRYQYLVDSKTFGGSPELAFFEDKPFLINGILYCISVILILYI</sequence>
<reference evidence="6 7" key="1">
    <citation type="submission" date="2017-06" db="EMBL/GenBank/DDBJ databases">
        <title>Isolation and characterization of a thermophilic and butanogenic Thermoanaerobacterium thermosaccharolyticum M5 capable of efficient degradation of hemicellulose.</title>
        <authorList>
            <person name="Xin F."/>
            <person name="Jiang Y."/>
        </authorList>
    </citation>
    <scope>NUCLEOTIDE SEQUENCE [LARGE SCALE GENOMIC DNA]</scope>
    <source>
        <strain evidence="6 7">M5</strain>
    </source>
</reference>
<evidence type="ECO:0000256" key="5">
    <source>
        <dbReference type="SAM" id="Phobius"/>
    </source>
</evidence>
<dbReference type="Pfam" id="PF01040">
    <property type="entry name" value="UbiA"/>
    <property type="match status" value="1"/>
</dbReference>
<keyword evidence="3 5" id="KW-1133">Transmembrane helix</keyword>
<evidence type="ECO:0000313" key="6">
    <source>
        <dbReference type="EMBL" id="OXT08520.1"/>
    </source>
</evidence>
<gene>
    <name evidence="6" type="ORF">CE561_05095</name>
</gene>
<dbReference type="InterPro" id="IPR000537">
    <property type="entry name" value="UbiA_prenyltransferase"/>
</dbReference>
<name>A0A231VJY2_THETR</name>
<dbReference type="InterPro" id="IPR044878">
    <property type="entry name" value="UbiA_sf"/>
</dbReference>
<dbReference type="GO" id="GO:0016765">
    <property type="term" value="F:transferase activity, transferring alkyl or aryl (other than methyl) groups"/>
    <property type="evidence" value="ECO:0007669"/>
    <property type="project" value="InterPro"/>
</dbReference>
<evidence type="ECO:0000256" key="3">
    <source>
        <dbReference type="ARBA" id="ARBA00022989"/>
    </source>
</evidence>
<evidence type="ECO:0000256" key="2">
    <source>
        <dbReference type="ARBA" id="ARBA00022692"/>
    </source>
</evidence>
<dbReference type="GO" id="GO:0009247">
    <property type="term" value="P:glycolipid biosynthetic process"/>
    <property type="evidence" value="ECO:0007669"/>
    <property type="project" value="TreeGrafter"/>
</dbReference>
<feature type="transmembrane region" description="Helical" evidence="5">
    <location>
        <begin position="280"/>
        <end position="296"/>
    </location>
</feature>
<evidence type="ECO:0000256" key="1">
    <source>
        <dbReference type="ARBA" id="ARBA00004141"/>
    </source>
</evidence>
<accession>A0A231VJY2</accession>
<organism evidence="6 7">
    <name type="scientific">Thermoanaerobacterium thermosaccharolyticum</name>
    <name type="common">Clostridium thermosaccharolyticum</name>
    <dbReference type="NCBI Taxonomy" id="1517"/>
    <lineage>
        <taxon>Bacteria</taxon>
        <taxon>Bacillati</taxon>
        <taxon>Bacillota</taxon>
        <taxon>Clostridia</taxon>
        <taxon>Thermoanaerobacterales</taxon>
        <taxon>Thermoanaerobacteraceae</taxon>
        <taxon>Thermoanaerobacterium</taxon>
    </lineage>
</organism>
<protein>
    <submittedName>
        <fullName evidence="6">Decaprenyl-phosphate phosphoribosyltransferase</fullName>
    </submittedName>
</protein>
<feature type="transmembrane region" description="Helical" evidence="5">
    <location>
        <begin position="145"/>
        <end position="165"/>
    </location>
</feature>
<dbReference type="AlphaFoldDB" id="A0A231VJY2"/>
<dbReference type="InterPro" id="IPR039653">
    <property type="entry name" value="Prenyltransferase"/>
</dbReference>
<evidence type="ECO:0000313" key="7">
    <source>
        <dbReference type="Proteomes" id="UP000215301"/>
    </source>
</evidence>
<comment type="caution">
    <text evidence="6">The sequence shown here is derived from an EMBL/GenBank/DDBJ whole genome shotgun (WGS) entry which is preliminary data.</text>
</comment>
<evidence type="ECO:0000256" key="4">
    <source>
        <dbReference type="ARBA" id="ARBA00023136"/>
    </source>
</evidence>
<feature type="transmembrane region" description="Helical" evidence="5">
    <location>
        <begin position="241"/>
        <end position="259"/>
    </location>
</feature>
<feature type="transmembrane region" description="Helical" evidence="5">
    <location>
        <begin position="119"/>
        <end position="138"/>
    </location>
</feature>
<dbReference type="GO" id="GO:0005886">
    <property type="term" value="C:plasma membrane"/>
    <property type="evidence" value="ECO:0007669"/>
    <property type="project" value="TreeGrafter"/>
</dbReference>
<dbReference type="CDD" id="cd13963">
    <property type="entry name" value="PT_UbiA_2"/>
    <property type="match status" value="1"/>
</dbReference>
<keyword evidence="6" id="KW-0328">Glycosyltransferase</keyword>
<dbReference type="PANTHER" id="PTHR11048">
    <property type="entry name" value="PRENYLTRANSFERASES"/>
    <property type="match status" value="1"/>
</dbReference>
<keyword evidence="2 5" id="KW-0812">Transmembrane</keyword>
<feature type="transmembrane region" description="Helical" evidence="5">
    <location>
        <begin position="171"/>
        <end position="187"/>
    </location>
</feature>
<dbReference type="NCBIfam" id="NF008977">
    <property type="entry name" value="PRK12324.1-2"/>
    <property type="match status" value="1"/>
</dbReference>
<dbReference type="Proteomes" id="UP000215301">
    <property type="component" value="Unassembled WGS sequence"/>
</dbReference>
<keyword evidence="4 5" id="KW-0472">Membrane</keyword>
<feature type="transmembrane region" description="Helical" evidence="5">
    <location>
        <begin position="53"/>
        <end position="73"/>
    </location>
</feature>
<dbReference type="NCBIfam" id="NF008978">
    <property type="entry name" value="PRK12324.1-4"/>
    <property type="match status" value="1"/>
</dbReference>
<dbReference type="EMBL" id="NKHD01000014">
    <property type="protein sequence ID" value="OXT08520.1"/>
    <property type="molecule type" value="Genomic_DNA"/>
</dbReference>
<dbReference type="PANTHER" id="PTHR11048:SF5">
    <property type="entry name" value="DECAPRENYL-PHOSPHATE PHOSPHORIBOSYLTRANSFERASE"/>
    <property type="match status" value="1"/>
</dbReference>
<dbReference type="Gene3D" id="1.10.357.140">
    <property type="entry name" value="UbiA prenyltransferase"/>
    <property type="match status" value="1"/>
</dbReference>
<comment type="subcellular location">
    <subcellularLocation>
        <location evidence="1">Membrane</location>
        <topology evidence="1">Multi-pass membrane protein</topology>
    </subcellularLocation>
</comment>